<gene>
    <name evidence="1" type="ORF">BRPE64_DCDS07060</name>
</gene>
<accession>R4X4V7</accession>
<dbReference type="OrthoDB" id="9102994at2"/>
<dbReference type="PATRIC" id="fig|758793.3.peg.5850"/>
<keyword evidence="2" id="KW-1185">Reference proteome</keyword>
<proteinExistence type="predicted"/>
<evidence type="ECO:0000313" key="2">
    <source>
        <dbReference type="Proteomes" id="UP000013966"/>
    </source>
</evidence>
<dbReference type="HOGENOM" id="CLU_2664011_0_0_4"/>
<sequence length="75" mass="8003">MTTLTITDLPRASTLQRDAMSTVRGGIAYLKKPDSEPSFPGLPTSGAIAAILKDFHIPLSWPSQTAPAAQDPRLL</sequence>
<name>R4X4V7_9BURK</name>
<protein>
    <submittedName>
        <fullName evidence="1">Uncharacterized protein</fullName>
    </submittedName>
</protein>
<dbReference type="RefSeq" id="WP_016348351.1">
    <property type="nucleotide sequence ID" value="NC_021289.1"/>
</dbReference>
<geneLocation type="plasmid" evidence="1 2">
    <name>p1</name>
</geneLocation>
<keyword evidence="1" id="KW-0614">Plasmid</keyword>
<dbReference type="KEGG" id="buo:BRPE64_DCDS07060"/>
<reference evidence="1 2" key="2">
    <citation type="journal article" date="2018" name="Int. J. Syst. Evol. Microbiol.">
        <title>Burkholderia insecticola sp. nov., a gut symbiotic bacterium of the bean bug Riptortus pedestris.</title>
        <authorList>
            <person name="Takeshita K."/>
            <person name="Tamaki H."/>
            <person name="Ohbayashi T."/>
            <person name="Meng X.-Y."/>
            <person name="Sone T."/>
            <person name="Mitani Y."/>
            <person name="Peeters C."/>
            <person name="Kikuchi Y."/>
            <person name="Vandamme P."/>
        </authorList>
    </citation>
    <scope>NUCLEOTIDE SEQUENCE [LARGE SCALE GENOMIC DNA]</scope>
    <source>
        <strain evidence="1">RPE64</strain>
        <plasmid evidence="1 2">p1</plasmid>
    </source>
</reference>
<organism evidence="1 2">
    <name type="scientific">Caballeronia insecticola</name>
    <dbReference type="NCBI Taxonomy" id="758793"/>
    <lineage>
        <taxon>Bacteria</taxon>
        <taxon>Pseudomonadati</taxon>
        <taxon>Pseudomonadota</taxon>
        <taxon>Betaproteobacteria</taxon>
        <taxon>Burkholderiales</taxon>
        <taxon>Burkholderiaceae</taxon>
        <taxon>Caballeronia</taxon>
    </lineage>
</organism>
<dbReference type="Proteomes" id="UP000013966">
    <property type="component" value="Plasmid p1"/>
</dbReference>
<dbReference type="AlphaFoldDB" id="R4X4V7"/>
<evidence type="ECO:0000313" key="1">
    <source>
        <dbReference type="EMBL" id="BAN27642.1"/>
    </source>
</evidence>
<reference evidence="1 2" key="1">
    <citation type="journal article" date="2013" name="Genome Announc.">
        <title>Complete Genome Sequence of Burkholderia sp. Strain RPE64, Bacterial Symbiont of the Bean Bug Riptortus pedestris.</title>
        <authorList>
            <person name="Shibata T.F."/>
            <person name="Maeda T."/>
            <person name="Nikoh N."/>
            <person name="Yamaguchi K."/>
            <person name="Oshima K."/>
            <person name="Hattori M."/>
            <person name="Nishiyama T."/>
            <person name="Hasebe M."/>
            <person name="Fukatsu T."/>
            <person name="Kikuchi Y."/>
            <person name="Shigenobu S."/>
        </authorList>
    </citation>
    <scope>NUCLEOTIDE SEQUENCE [LARGE SCALE GENOMIC DNA]</scope>
    <source>
        <plasmid evidence="1 2">p1</plasmid>
    </source>
</reference>
<dbReference type="EMBL" id="AP013061">
    <property type="protein sequence ID" value="BAN27642.1"/>
    <property type="molecule type" value="Genomic_DNA"/>
</dbReference>